<evidence type="ECO:0000256" key="3">
    <source>
        <dbReference type="SAM" id="MobiDB-lite"/>
    </source>
</evidence>
<evidence type="ECO:0000313" key="5">
    <source>
        <dbReference type="EMBL" id="EGG20870.1"/>
    </source>
</evidence>
<dbReference type="InterPro" id="IPR023370">
    <property type="entry name" value="TrmO-like_N"/>
</dbReference>
<feature type="domain" description="TsaA-like" evidence="4">
    <location>
        <begin position="68"/>
        <end position="324"/>
    </location>
</feature>
<dbReference type="Gene3D" id="2.40.30.70">
    <property type="entry name" value="YaeB-like"/>
    <property type="match status" value="2"/>
</dbReference>
<keyword evidence="1" id="KW-0949">S-adenosyl-L-methionine</keyword>
<dbReference type="AlphaFoldDB" id="F4PTI8"/>
<dbReference type="Proteomes" id="UP000007797">
    <property type="component" value="Unassembled WGS sequence"/>
</dbReference>
<feature type="compositionally biased region" description="Basic and acidic residues" evidence="3">
    <location>
        <begin position="141"/>
        <end position="151"/>
    </location>
</feature>
<evidence type="ECO:0000256" key="1">
    <source>
        <dbReference type="ARBA" id="ARBA00022691"/>
    </source>
</evidence>
<sequence>MTFLQLPYLFLVTSTTISKLNSYSITHLLTVNNSSRNFINNRLNSSTSTSSNTNDHQQDQLERPTIQFDPIGYFESCFPRKNGTPRQGRLTPTSQGKLKIDCRHANHMLKGLDQYSHVWVLFWFHNNYRIDKNTDVITPPDEDRINKQKQKQLENKIAKDQLLNNNNQQEQQIDQEQEQEENDIEEDEENEDGEDDGEESQQTKEDNIVSSSTEETAKERRKRLRRERREREPRERKVPNPYVFTKEFRNPPQHVVIRPPRLNGKKVGIYASRSPHRLIPIGLTMCKLERIDYDTVYLSGVDLIDQTPVIDIKPYIPKYDSVPEAITPDWIDSPSDIKSVIFTEDSLQGLKQSIQRIGLKTLNNINNNNDNNSDNINTSNQDIVAMNEKKLQDEVTRVKTVIREILINEPRSVYRRKKKTHERWGFFVDNLNIESRVDPDGSAHVLAIIDSDTYFKNRKQSQGQ</sequence>
<proteinExistence type="inferred from homology"/>
<dbReference type="OMA" id="HRYNDIG"/>
<dbReference type="InterPro" id="IPR036414">
    <property type="entry name" value="YaeB_N_sf"/>
</dbReference>
<accession>F4PTI8</accession>
<feature type="compositionally biased region" description="Acidic residues" evidence="3">
    <location>
        <begin position="173"/>
        <end position="199"/>
    </location>
</feature>
<dbReference type="PANTHER" id="PTHR12818">
    <property type="entry name" value="TRNA (ADENINE(37)-N6)-METHYLTRANSFERASE"/>
    <property type="match status" value="1"/>
</dbReference>
<dbReference type="SUPFAM" id="SSF118196">
    <property type="entry name" value="YaeB-like"/>
    <property type="match status" value="2"/>
</dbReference>
<dbReference type="InterPro" id="IPR036413">
    <property type="entry name" value="YaeB-like_sf"/>
</dbReference>
<dbReference type="OrthoDB" id="4882at2759"/>
<dbReference type="GeneID" id="14872600"/>
<feature type="compositionally biased region" description="Basic and acidic residues" evidence="3">
    <location>
        <begin position="227"/>
        <end position="238"/>
    </location>
</feature>
<organism evidence="5 6">
    <name type="scientific">Cavenderia fasciculata</name>
    <name type="common">Slime mold</name>
    <name type="synonym">Dictyostelium fasciculatum</name>
    <dbReference type="NCBI Taxonomy" id="261658"/>
    <lineage>
        <taxon>Eukaryota</taxon>
        <taxon>Amoebozoa</taxon>
        <taxon>Evosea</taxon>
        <taxon>Eumycetozoa</taxon>
        <taxon>Dictyostelia</taxon>
        <taxon>Acytosteliales</taxon>
        <taxon>Cavenderiaceae</taxon>
        <taxon>Cavenderia</taxon>
    </lineage>
</organism>
<gene>
    <name evidence="5" type="ORF">DFA_00735</name>
</gene>
<feature type="region of interest" description="Disordered" evidence="3">
    <location>
        <begin position="159"/>
        <end position="242"/>
    </location>
</feature>
<evidence type="ECO:0000259" key="4">
    <source>
        <dbReference type="PROSITE" id="PS51668"/>
    </source>
</evidence>
<reference evidence="6" key="1">
    <citation type="journal article" date="2011" name="Genome Res.">
        <title>Phylogeny-wide analysis of social amoeba genomes highlights ancient origins for complex intercellular communication.</title>
        <authorList>
            <person name="Heidel A.J."/>
            <person name="Lawal H.M."/>
            <person name="Felder M."/>
            <person name="Schilde C."/>
            <person name="Helps N.R."/>
            <person name="Tunggal B."/>
            <person name="Rivero F."/>
            <person name="John U."/>
            <person name="Schleicher M."/>
            <person name="Eichinger L."/>
            <person name="Platzer M."/>
            <person name="Noegel A.A."/>
            <person name="Schaap P."/>
            <person name="Gloeckner G."/>
        </authorList>
    </citation>
    <scope>NUCLEOTIDE SEQUENCE [LARGE SCALE GENOMIC DNA]</scope>
    <source>
        <strain evidence="6">SH3</strain>
    </source>
</reference>
<keyword evidence="6" id="KW-1185">Reference proteome</keyword>
<dbReference type="InterPro" id="IPR040372">
    <property type="entry name" value="YaeB-like"/>
</dbReference>
<dbReference type="EMBL" id="GL883010">
    <property type="protein sequence ID" value="EGG20870.1"/>
    <property type="molecule type" value="Genomic_DNA"/>
</dbReference>
<feature type="region of interest" description="Disordered" evidence="3">
    <location>
        <begin position="132"/>
        <end position="151"/>
    </location>
</feature>
<dbReference type="KEGG" id="dfa:DFA_00735"/>
<evidence type="ECO:0000313" key="6">
    <source>
        <dbReference type="Proteomes" id="UP000007797"/>
    </source>
</evidence>
<evidence type="ECO:0000256" key="2">
    <source>
        <dbReference type="ARBA" id="ARBA00033753"/>
    </source>
</evidence>
<comment type="similarity">
    <text evidence="2">Belongs to the tRNA methyltransferase O family.</text>
</comment>
<dbReference type="Gene3D" id="3.30.2310.10">
    <property type="entry name" value="YaeB-like"/>
    <property type="match status" value="1"/>
</dbReference>
<protein>
    <recommendedName>
        <fullName evidence="4">TsaA-like domain-containing protein</fullName>
    </recommendedName>
</protein>
<dbReference type="Pfam" id="PF01980">
    <property type="entry name" value="TrmO_N"/>
    <property type="match status" value="2"/>
</dbReference>
<dbReference type="RefSeq" id="XP_004358720.1">
    <property type="nucleotide sequence ID" value="XM_004358663.1"/>
</dbReference>
<dbReference type="PANTHER" id="PTHR12818:SF0">
    <property type="entry name" value="TRNA (ADENINE(37)-N6)-METHYLTRANSFERASE"/>
    <property type="match status" value="1"/>
</dbReference>
<name>F4PTI8_CACFS</name>
<dbReference type="PROSITE" id="PS51668">
    <property type="entry name" value="TSAA_2"/>
    <property type="match status" value="1"/>
</dbReference>